<dbReference type="InterPro" id="IPR003362">
    <property type="entry name" value="Bact_transf"/>
</dbReference>
<dbReference type="Pfam" id="PF02397">
    <property type="entry name" value="Bac_transf"/>
    <property type="match status" value="1"/>
</dbReference>
<dbReference type="OrthoDB" id="9808602at2"/>
<evidence type="ECO:0000256" key="6">
    <source>
        <dbReference type="ARBA" id="ARBA00023136"/>
    </source>
</evidence>
<dbReference type="PANTHER" id="PTHR30576:SF0">
    <property type="entry name" value="UNDECAPRENYL-PHOSPHATE N-ACETYLGALACTOSAMINYL 1-PHOSPHATE TRANSFERASE-RELATED"/>
    <property type="match status" value="1"/>
</dbReference>
<keyword evidence="10" id="KW-1185">Reference proteome</keyword>
<dbReference type="Gene3D" id="3.40.50.720">
    <property type="entry name" value="NAD(P)-binding Rossmann-like Domain"/>
    <property type="match status" value="1"/>
</dbReference>
<dbReference type="NCBIfam" id="TIGR03023">
    <property type="entry name" value="WcaJ_sugtrans"/>
    <property type="match status" value="1"/>
</dbReference>
<reference evidence="9 10" key="1">
    <citation type="submission" date="2018-12" db="EMBL/GenBank/DDBJ databases">
        <title>Bacillus ochoae sp. nov., Paenibacillus whitsoniae sp. nov., Paenibacillus spiritus sp. nov. Isolated from the Mars Exploration Rover during spacecraft assembly.</title>
        <authorList>
            <person name="Seuylemezian A."/>
            <person name="Vaishampayan P."/>
        </authorList>
    </citation>
    <scope>NUCLEOTIDE SEQUENCE [LARGE SCALE GENOMIC DNA]</scope>
    <source>
        <strain evidence="9 10">MER 54</strain>
    </source>
</reference>
<evidence type="ECO:0000256" key="3">
    <source>
        <dbReference type="ARBA" id="ARBA00022679"/>
    </source>
</evidence>
<dbReference type="EC" id="2.7.8.31" evidence="9"/>
<dbReference type="InterPro" id="IPR017473">
    <property type="entry name" value="Undecaprenyl-P_gluc_Ptfrase"/>
</dbReference>
<protein>
    <submittedName>
        <fullName evidence="9">Undecaprenyl-phosphate glucose phosphotransferase</fullName>
        <ecNumber evidence="9">2.7.8.31</ecNumber>
    </submittedName>
</protein>
<dbReference type="Proteomes" id="UP000276128">
    <property type="component" value="Unassembled WGS sequence"/>
</dbReference>
<feature type="transmembrane region" description="Helical" evidence="7">
    <location>
        <begin position="286"/>
        <end position="307"/>
    </location>
</feature>
<name>A0A3S0AMZ4_9BACL</name>
<evidence type="ECO:0000256" key="5">
    <source>
        <dbReference type="ARBA" id="ARBA00022989"/>
    </source>
</evidence>
<feature type="transmembrane region" description="Helical" evidence="7">
    <location>
        <begin position="109"/>
        <end position="131"/>
    </location>
</feature>
<dbReference type="InterPro" id="IPR036291">
    <property type="entry name" value="NAD(P)-bd_dom_sf"/>
</dbReference>
<dbReference type="SUPFAM" id="SSF51735">
    <property type="entry name" value="NAD(P)-binding Rossmann-fold domains"/>
    <property type="match status" value="1"/>
</dbReference>
<evidence type="ECO:0000313" key="10">
    <source>
        <dbReference type="Proteomes" id="UP000276128"/>
    </source>
</evidence>
<feature type="transmembrane region" description="Helical" evidence="7">
    <location>
        <begin position="51"/>
        <end position="70"/>
    </location>
</feature>
<accession>A0A3S0AMZ4</accession>
<gene>
    <name evidence="9" type="ORF">EJQ19_18820</name>
</gene>
<evidence type="ECO:0000313" key="9">
    <source>
        <dbReference type="EMBL" id="RTE08144.1"/>
    </source>
</evidence>
<dbReference type="GO" id="GO:0016020">
    <property type="term" value="C:membrane"/>
    <property type="evidence" value="ECO:0007669"/>
    <property type="project" value="UniProtKB-SubCell"/>
</dbReference>
<feature type="transmembrane region" description="Helical" evidence="7">
    <location>
        <begin position="12"/>
        <end position="31"/>
    </location>
</feature>
<dbReference type="PANTHER" id="PTHR30576">
    <property type="entry name" value="COLANIC BIOSYNTHESIS UDP-GLUCOSE LIPID CARRIER TRANSFERASE"/>
    <property type="match status" value="1"/>
</dbReference>
<keyword evidence="3 9" id="KW-0808">Transferase</keyword>
<feature type="transmembrane region" description="Helical" evidence="7">
    <location>
        <begin position="82"/>
        <end position="103"/>
    </location>
</feature>
<dbReference type="NCBIfam" id="TIGR03025">
    <property type="entry name" value="EPS_sugtrans"/>
    <property type="match status" value="1"/>
</dbReference>
<dbReference type="Pfam" id="PF13727">
    <property type="entry name" value="CoA_binding_3"/>
    <property type="match status" value="1"/>
</dbReference>
<evidence type="ECO:0000256" key="1">
    <source>
        <dbReference type="ARBA" id="ARBA00004141"/>
    </source>
</evidence>
<dbReference type="InterPro" id="IPR017475">
    <property type="entry name" value="EPS_sugar_tfrase"/>
</dbReference>
<keyword evidence="4 7" id="KW-0812">Transmembrane</keyword>
<sequence>MIRQSQGFLTQLYAIADFIAIQLMFLLSWWLKFRSGWIPFDSPLPFKHYVMWSVAYAFIAVAVSYLVNFYTPKRRKRFSFEILKIVQVHVLSLLMLLSLLFILKEVDVSRSYLLLFLVNNILFISFYRYMIKVSLKRVRRKGYNKQFILILGAGSLGRQFYTRLKQHPELGYEVVGFLDDFQEKHDTAYQNYKPIIGKIDDLETILNEVIVDEVIIALPLDAHRKFGSIINTCEKIGVKTLIIPDFFDFLPSRPYFDNFADMPLINVRDIPLDELRNRLFKRAFDIAFALVAIVLTMPVMLAAVIAIKLSSPGPIIFKQERVGLNRRTFMMYKFRSMKVLPESASNTEWTVENDPRRTKVGTFLRKTSLDELPQFFNVLFGHMSVVGPRPERPYFVEQFKEEIPKYMVKHHIRPGITGWAQSNGLRGDTSIEERIQHDIFYIENWTFLFDIKIIWRTVINGFINKNAY</sequence>
<keyword evidence="5 7" id="KW-1133">Transmembrane helix</keyword>
<dbReference type="AlphaFoldDB" id="A0A3S0AMZ4"/>
<comment type="similarity">
    <text evidence="2">Belongs to the bacterial sugar transferase family.</text>
</comment>
<dbReference type="EMBL" id="RXHU01000056">
    <property type="protein sequence ID" value="RTE08144.1"/>
    <property type="molecule type" value="Genomic_DNA"/>
</dbReference>
<evidence type="ECO:0000256" key="7">
    <source>
        <dbReference type="SAM" id="Phobius"/>
    </source>
</evidence>
<dbReference type="GO" id="GO:0089702">
    <property type="term" value="F:undecaprenyl-phosphate glucose phosphotransferase activity"/>
    <property type="evidence" value="ECO:0007669"/>
    <property type="project" value="UniProtKB-EC"/>
</dbReference>
<comment type="subcellular location">
    <subcellularLocation>
        <location evidence="1">Membrane</location>
        <topology evidence="1">Multi-pass membrane protein</topology>
    </subcellularLocation>
</comment>
<proteinExistence type="inferred from homology"/>
<dbReference type="RefSeq" id="WP_126142779.1">
    <property type="nucleotide sequence ID" value="NZ_RXHU01000056.1"/>
</dbReference>
<comment type="caution">
    <text evidence="9">The sequence shown here is derived from an EMBL/GenBank/DDBJ whole genome shotgun (WGS) entry which is preliminary data.</text>
</comment>
<evidence type="ECO:0000256" key="4">
    <source>
        <dbReference type="ARBA" id="ARBA00022692"/>
    </source>
</evidence>
<feature type="domain" description="Bacterial sugar transferase" evidence="8">
    <location>
        <begin position="281"/>
        <end position="460"/>
    </location>
</feature>
<organism evidence="9 10">
    <name type="scientific">Paenibacillus whitsoniae</name>
    <dbReference type="NCBI Taxonomy" id="2496558"/>
    <lineage>
        <taxon>Bacteria</taxon>
        <taxon>Bacillati</taxon>
        <taxon>Bacillota</taxon>
        <taxon>Bacilli</taxon>
        <taxon>Bacillales</taxon>
        <taxon>Paenibacillaceae</taxon>
        <taxon>Paenibacillus</taxon>
    </lineage>
</organism>
<keyword evidence="6 7" id="KW-0472">Membrane</keyword>
<evidence type="ECO:0000259" key="8">
    <source>
        <dbReference type="Pfam" id="PF02397"/>
    </source>
</evidence>
<evidence type="ECO:0000256" key="2">
    <source>
        <dbReference type="ARBA" id="ARBA00006464"/>
    </source>
</evidence>